<feature type="region of interest" description="Disordered" evidence="1">
    <location>
        <begin position="90"/>
        <end position="118"/>
    </location>
</feature>
<name>A0A2R4WS91_9HYPH</name>
<dbReference type="EMBL" id="CP028843">
    <property type="protein sequence ID" value="AWB24411.1"/>
    <property type="molecule type" value="Genomic_DNA"/>
</dbReference>
<dbReference type="Proteomes" id="UP000244755">
    <property type="component" value="Chromosome 1"/>
</dbReference>
<accession>A0A2R4WS91</accession>
<proteinExistence type="predicted"/>
<dbReference type="RefSeq" id="WP_099956147.1">
    <property type="nucleotide sequence ID" value="NZ_CP028843.1"/>
</dbReference>
<sequence length="118" mass="12630">MSHFVLAIGFGTDHVSYKALTERAADQAGGIMRHFALTLTPGRHVALSAEVRDALGVAPGERLTLVVDDAGHATLEKPDALFSLRGIARRARARPPAPSDDPIGDYLLTEDERTKSGQ</sequence>
<dbReference type="OrthoDB" id="9809003at2"/>
<evidence type="ECO:0000256" key="1">
    <source>
        <dbReference type="SAM" id="MobiDB-lite"/>
    </source>
</evidence>
<keyword evidence="3" id="KW-1185">Reference proteome</keyword>
<evidence type="ECO:0008006" key="4">
    <source>
        <dbReference type="Google" id="ProtNLM"/>
    </source>
</evidence>
<reference evidence="2 3" key="1">
    <citation type="submission" date="2018-04" db="EMBL/GenBank/DDBJ databases">
        <title>Methylobacterium sp. PR1016A genome.</title>
        <authorList>
            <person name="Park W."/>
        </authorList>
    </citation>
    <scope>NUCLEOTIDE SEQUENCE [LARGE SCALE GENOMIC DNA]</scope>
    <source>
        <strain evidence="2 3">PR1016A</strain>
    </source>
</reference>
<evidence type="ECO:0000313" key="2">
    <source>
        <dbReference type="EMBL" id="AWB24411.1"/>
    </source>
</evidence>
<organism evidence="2 3">
    <name type="scientific">Methylobacterium currus</name>
    <dbReference type="NCBI Taxonomy" id="2051553"/>
    <lineage>
        <taxon>Bacteria</taxon>
        <taxon>Pseudomonadati</taxon>
        <taxon>Pseudomonadota</taxon>
        <taxon>Alphaproteobacteria</taxon>
        <taxon>Hyphomicrobiales</taxon>
        <taxon>Methylobacteriaceae</taxon>
        <taxon>Methylobacterium</taxon>
    </lineage>
</organism>
<gene>
    <name evidence="2" type="ORF">DA075_28990</name>
</gene>
<dbReference type="AlphaFoldDB" id="A0A2R4WS91"/>
<dbReference type="KEGG" id="mee:DA075_28990"/>
<evidence type="ECO:0000313" key="3">
    <source>
        <dbReference type="Proteomes" id="UP000244755"/>
    </source>
</evidence>
<protein>
    <recommendedName>
        <fullName evidence="4">AbrB/MazE/SpoVT family DNA-binding domain-containing protein</fullName>
    </recommendedName>
</protein>